<dbReference type="SMART" id="SM00388">
    <property type="entry name" value="HisKA"/>
    <property type="match status" value="1"/>
</dbReference>
<evidence type="ECO:0000256" key="1">
    <source>
        <dbReference type="ARBA" id="ARBA00000085"/>
    </source>
</evidence>
<evidence type="ECO:0000256" key="4">
    <source>
        <dbReference type="ARBA" id="ARBA00022475"/>
    </source>
</evidence>
<dbReference type="Gene3D" id="1.10.287.130">
    <property type="match status" value="1"/>
</dbReference>
<dbReference type="CDD" id="cd00082">
    <property type="entry name" value="HisKA"/>
    <property type="match status" value="1"/>
</dbReference>
<keyword evidence="6" id="KW-0808">Transferase</keyword>
<dbReference type="RefSeq" id="WP_010743736.1">
    <property type="nucleotide sequence ID" value="NZ_BAAAXM010000014.1"/>
</dbReference>
<evidence type="ECO:0000256" key="13">
    <source>
        <dbReference type="ARBA" id="ARBA00023136"/>
    </source>
</evidence>
<dbReference type="CDD" id="cd00075">
    <property type="entry name" value="HATPase"/>
    <property type="match status" value="1"/>
</dbReference>
<dbReference type="SMART" id="SM00387">
    <property type="entry name" value="HATPase_c"/>
    <property type="match status" value="1"/>
</dbReference>
<name>A0AAW8T116_9ENTE</name>
<dbReference type="SUPFAM" id="SSF47384">
    <property type="entry name" value="Homodimeric domain of signal transducing histidine kinase"/>
    <property type="match status" value="1"/>
</dbReference>
<keyword evidence="8" id="KW-0547">Nucleotide-binding</keyword>
<dbReference type="SUPFAM" id="SSF55874">
    <property type="entry name" value="ATPase domain of HSP90 chaperone/DNA topoisomerase II/histidine kinase"/>
    <property type="match status" value="1"/>
</dbReference>
<evidence type="ECO:0000313" key="19">
    <source>
        <dbReference type="Proteomes" id="UP001249240"/>
    </source>
</evidence>
<evidence type="ECO:0000256" key="2">
    <source>
        <dbReference type="ARBA" id="ARBA00004651"/>
    </source>
</evidence>
<sequence>MKKKPKTLGRFLTKKYITTSILLLGLISIFTFFIQIFLIGNNSDAKALSANKIVRSDYQNINISALEDVGGWLEILDENNNVIYTKGNVQKAKTHYTQNQLLEMDGLQAVIDKKNYQFGPMFLEINNPKQSYMATFAPFKGEDRKNYTCIAKIPKNGLRGNINPVYHNLTSMVTSSNFKWLPVILLPLLLIFIFCLRRYSKSVKEHIVAPNTILIDGLRTINEGDYSKKIHVNAEYEYVEIENSFNHLADQLKKADQQRTSYEKERQLLFANMAHDLRTPLTTIQGTAKAVADGLVSDDKLTQTMETIMSKTAHMNELVNRLLIFSKLESPDYQLHCQNLDLVELIREVLLEQLDVAEKNKIHLNFDLPESALEISGDPTELRRVFDNLIGNSIQHNPPETTVQLKLYTLDNQLVFEIKDDGTPIPKELQTQLFDPFVSGDSSRSTQNGSGLGLAISKKIVEKHGGNILFVEVNKQEKLFQIFL</sequence>
<evidence type="ECO:0000256" key="8">
    <source>
        <dbReference type="ARBA" id="ARBA00022741"/>
    </source>
</evidence>
<evidence type="ECO:0000259" key="17">
    <source>
        <dbReference type="PROSITE" id="PS50885"/>
    </source>
</evidence>
<dbReference type="InterPro" id="IPR036890">
    <property type="entry name" value="HATPase_C_sf"/>
</dbReference>
<dbReference type="Pfam" id="PF00512">
    <property type="entry name" value="HisKA"/>
    <property type="match status" value="1"/>
</dbReference>
<dbReference type="EC" id="2.7.13.3" evidence="3"/>
<evidence type="ECO:0000256" key="15">
    <source>
        <dbReference type="SAM" id="Phobius"/>
    </source>
</evidence>
<keyword evidence="9 18" id="KW-0418">Kinase</keyword>
<feature type="transmembrane region" description="Helical" evidence="15">
    <location>
        <begin position="21"/>
        <end position="40"/>
    </location>
</feature>
<comment type="caution">
    <text evidence="18">The sequence shown here is derived from an EMBL/GenBank/DDBJ whole genome shotgun (WGS) entry which is preliminary data.</text>
</comment>
<dbReference type="PANTHER" id="PTHR45528:SF1">
    <property type="entry name" value="SENSOR HISTIDINE KINASE CPXA"/>
    <property type="match status" value="1"/>
</dbReference>
<evidence type="ECO:0000256" key="3">
    <source>
        <dbReference type="ARBA" id="ARBA00012438"/>
    </source>
</evidence>
<evidence type="ECO:0000256" key="10">
    <source>
        <dbReference type="ARBA" id="ARBA00022840"/>
    </source>
</evidence>
<dbReference type="AlphaFoldDB" id="A0AAW8T116"/>
<dbReference type="InterPro" id="IPR050398">
    <property type="entry name" value="HssS/ArlS-like"/>
</dbReference>
<keyword evidence="11 15" id="KW-1133">Transmembrane helix</keyword>
<dbReference type="CDD" id="cd06225">
    <property type="entry name" value="HAMP"/>
    <property type="match status" value="1"/>
</dbReference>
<gene>
    <name evidence="18" type="ORF">P7D78_10045</name>
</gene>
<evidence type="ECO:0000256" key="7">
    <source>
        <dbReference type="ARBA" id="ARBA00022692"/>
    </source>
</evidence>
<feature type="domain" description="Histidine kinase" evidence="16">
    <location>
        <begin position="272"/>
        <end position="484"/>
    </location>
</feature>
<dbReference type="GO" id="GO:0005886">
    <property type="term" value="C:plasma membrane"/>
    <property type="evidence" value="ECO:0007669"/>
    <property type="project" value="UniProtKB-SubCell"/>
</dbReference>
<protein>
    <recommendedName>
        <fullName evidence="3">histidine kinase</fullName>
        <ecNumber evidence="3">2.7.13.3</ecNumber>
    </recommendedName>
</protein>
<accession>A0AAW8T116</accession>
<dbReference type="InterPro" id="IPR004358">
    <property type="entry name" value="Sig_transdc_His_kin-like_C"/>
</dbReference>
<evidence type="ECO:0000256" key="14">
    <source>
        <dbReference type="SAM" id="Coils"/>
    </source>
</evidence>
<evidence type="ECO:0000256" key="6">
    <source>
        <dbReference type="ARBA" id="ARBA00022679"/>
    </source>
</evidence>
<comment type="catalytic activity">
    <reaction evidence="1">
        <text>ATP + protein L-histidine = ADP + protein N-phospho-L-histidine.</text>
        <dbReference type="EC" id="2.7.13.3"/>
    </reaction>
</comment>
<reference evidence="18" key="1">
    <citation type="submission" date="2023-03" db="EMBL/GenBank/DDBJ databases">
        <authorList>
            <person name="Shen W."/>
            <person name="Cai J."/>
        </authorList>
    </citation>
    <scope>NUCLEOTIDE SEQUENCE</scope>
    <source>
        <strain evidence="18">B646-2</strain>
    </source>
</reference>
<dbReference type="GO" id="GO:0005524">
    <property type="term" value="F:ATP binding"/>
    <property type="evidence" value="ECO:0007669"/>
    <property type="project" value="UniProtKB-KW"/>
</dbReference>
<evidence type="ECO:0000256" key="11">
    <source>
        <dbReference type="ARBA" id="ARBA00022989"/>
    </source>
</evidence>
<keyword evidence="7 15" id="KW-0812">Transmembrane</keyword>
<feature type="domain" description="HAMP" evidence="17">
    <location>
        <begin position="205"/>
        <end position="257"/>
    </location>
</feature>
<keyword evidence="12" id="KW-0902">Two-component regulatory system</keyword>
<dbReference type="Gene3D" id="1.10.8.500">
    <property type="entry name" value="HAMP domain in histidine kinase"/>
    <property type="match status" value="1"/>
</dbReference>
<dbReference type="PROSITE" id="PS50885">
    <property type="entry name" value="HAMP"/>
    <property type="match status" value="1"/>
</dbReference>
<proteinExistence type="predicted"/>
<organism evidence="18 19">
    <name type="scientific">Enterococcus raffinosus</name>
    <dbReference type="NCBI Taxonomy" id="71452"/>
    <lineage>
        <taxon>Bacteria</taxon>
        <taxon>Bacillati</taxon>
        <taxon>Bacillota</taxon>
        <taxon>Bacilli</taxon>
        <taxon>Lactobacillales</taxon>
        <taxon>Enterococcaceae</taxon>
        <taxon>Enterococcus</taxon>
    </lineage>
</organism>
<keyword evidence="14" id="KW-0175">Coiled coil</keyword>
<keyword evidence="5" id="KW-0597">Phosphoprotein</keyword>
<keyword evidence="13 15" id="KW-0472">Membrane</keyword>
<dbReference type="InterPro" id="IPR003594">
    <property type="entry name" value="HATPase_dom"/>
</dbReference>
<dbReference type="InterPro" id="IPR005467">
    <property type="entry name" value="His_kinase_dom"/>
</dbReference>
<dbReference type="InterPro" id="IPR003661">
    <property type="entry name" value="HisK_dim/P_dom"/>
</dbReference>
<keyword evidence="4" id="KW-1003">Cell membrane</keyword>
<dbReference type="InterPro" id="IPR003660">
    <property type="entry name" value="HAMP_dom"/>
</dbReference>
<keyword evidence="10" id="KW-0067">ATP-binding</keyword>
<dbReference type="EMBL" id="JARPXM010000008">
    <property type="protein sequence ID" value="MDT2538469.1"/>
    <property type="molecule type" value="Genomic_DNA"/>
</dbReference>
<evidence type="ECO:0000259" key="16">
    <source>
        <dbReference type="PROSITE" id="PS50109"/>
    </source>
</evidence>
<dbReference type="PANTHER" id="PTHR45528">
    <property type="entry name" value="SENSOR HISTIDINE KINASE CPXA"/>
    <property type="match status" value="1"/>
</dbReference>
<dbReference type="InterPro" id="IPR036097">
    <property type="entry name" value="HisK_dim/P_sf"/>
</dbReference>
<comment type="subcellular location">
    <subcellularLocation>
        <location evidence="2">Cell membrane</location>
        <topology evidence="2">Multi-pass membrane protein</topology>
    </subcellularLocation>
</comment>
<dbReference type="Proteomes" id="UP001249240">
    <property type="component" value="Unassembled WGS sequence"/>
</dbReference>
<evidence type="ECO:0000256" key="9">
    <source>
        <dbReference type="ARBA" id="ARBA00022777"/>
    </source>
</evidence>
<dbReference type="Gene3D" id="3.30.565.10">
    <property type="entry name" value="Histidine kinase-like ATPase, C-terminal domain"/>
    <property type="match status" value="1"/>
</dbReference>
<evidence type="ECO:0000256" key="12">
    <source>
        <dbReference type="ARBA" id="ARBA00023012"/>
    </source>
</evidence>
<dbReference type="GO" id="GO:0000155">
    <property type="term" value="F:phosphorelay sensor kinase activity"/>
    <property type="evidence" value="ECO:0007669"/>
    <property type="project" value="InterPro"/>
</dbReference>
<feature type="coiled-coil region" evidence="14">
    <location>
        <begin position="238"/>
        <end position="265"/>
    </location>
</feature>
<evidence type="ECO:0000256" key="5">
    <source>
        <dbReference type="ARBA" id="ARBA00022553"/>
    </source>
</evidence>
<dbReference type="Pfam" id="PF02518">
    <property type="entry name" value="HATPase_c"/>
    <property type="match status" value="1"/>
</dbReference>
<dbReference type="PROSITE" id="PS50109">
    <property type="entry name" value="HIS_KIN"/>
    <property type="match status" value="1"/>
</dbReference>
<evidence type="ECO:0000313" key="18">
    <source>
        <dbReference type="EMBL" id="MDT2538469.1"/>
    </source>
</evidence>
<dbReference type="PRINTS" id="PR00344">
    <property type="entry name" value="BCTRLSENSOR"/>
</dbReference>